<gene>
    <name evidence="1" type="ORF">CINCED_3A009640</name>
</gene>
<dbReference type="Proteomes" id="UP000325440">
    <property type="component" value="Unassembled WGS sequence"/>
</dbReference>
<evidence type="ECO:0000313" key="1">
    <source>
        <dbReference type="EMBL" id="VVC27715.1"/>
    </source>
</evidence>
<accession>A0A5E4M6D5</accession>
<dbReference type="OrthoDB" id="6621203at2759"/>
<organism evidence="1 2">
    <name type="scientific">Cinara cedri</name>
    <dbReference type="NCBI Taxonomy" id="506608"/>
    <lineage>
        <taxon>Eukaryota</taxon>
        <taxon>Metazoa</taxon>
        <taxon>Ecdysozoa</taxon>
        <taxon>Arthropoda</taxon>
        <taxon>Hexapoda</taxon>
        <taxon>Insecta</taxon>
        <taxon>Pterygota</taxon>
        <taxon>Neoptera</taxon>
        <taxon>Paraneoptera</taxon>
        <taxon>Hemiptera</taxon>
        <taxon>Sternorrhyncha</taxon>
        <taxon>Aphidomorpha</taxon>
        <taxon>Aphidoidea</taxon>
        <taxon>Aphididae</taxon>
        <taxon>Lachninae</taxon>
        <taxon>Cinara</taxon>
    </lineage>
</organism>
<dbReference type="InterPro" id="IPR043502">
    <property type="entry name" value="DNA/RNA_pol_sf"/>
</dbReference>
<reference evidence="1 2" key="1">
    <citation type="submission" date="2019-08" db="EMBL/GenBank/DDBJ databases">
        <authorList>
            <person name="Alioto T."/>
            <person name="Alioto T."/>
            <person name="Gomez Garrido J."/>
        </authorList>
    </citation>
    <scope>NUCLEOTIDE SEQUENCE [LARGE SCALE GENOMIC DNA]</scope>
</reference>
<sequence>MAQYMPYGGFNWVKLDLDGLEALTHTSAKGRVYEVDVSYPRHLHDKHIDLPFLPHNGIPVGSKQAIANGVIVEKINLNTEMRKKARNEFEKDFFKLMNNAVFGKTMESKRKRMKMELVSNEEKVQKLINKTTFKHVTYYRENLIAVSLENKIIKFDKPLYILKKIQTYSNVWILQTYRKTIRATLLIEKRYPDSFQTRQVGLL</sequence>
<evidence type="ECO:0000313" key="2">
    <source>
        <dbReference type="Proteomes" id="UP000325440"/>
    </source>
</evidence>
<evidence type="ECO:0008006" key="3">
    <source>
        <dbReference type="Google" id="ProtNLM"/>
    </source>
</evidence>
<name>A0A5E4M6D5_9HEMI</name>
<protein>
    <recommendedName>
        <fullName evidence="3">DNA-directed DNA polymerase</fullName>
    </recommendedName>
</protein>
<dbReference type="GO" id="GO:0071897">
    <property type="term" value="P:DNA biosynthetic process"/>
    <property type="evidence" value="ECO:0007669"/>
    <property type="project" value="UniProtKB-ARBA"/>
</dbReference>
<dbReference type="EMBL" id="CABPRJ010000476">
    <property type="protein sequence ID" value="VVC27715.1"/>
    <property type="molecule type" value="Genomic_DNA"/>
</dbReference>
<keyword evidence="2" id="KW-1185">Reference proteome</keyword>
<proteinExistence type="predicted"/>
<dbReference type="SUPFAM" id="SSF56672">
    <property type="entry name" value="DNA/RNA polymerases"/>
    <property type="match status" value="1"/>
</dbReference>
<dbReference type="AlphaFoldDB" id="A0A5E4M6D5"/>